<dbReference type="InterPro" id="IPR029047">
    <property type="entry name" value="HSP70_peptide-bd_sf"/>
</dbReference>
<sequence>MGKIIGIDLGTTNSCVSVLENGTAKVIENAEGARTTPSIIAYANDGEILVGQSAKRQAVTNPHNTLFAVKRLIGRRFEEDVVQKDIKLVPYKIVKANNGDAWVEAADKQMAPPQISAEVLKKMKKTAEDYLGEPVTEAVITVPAYFNDSQRQATKDAGRIAGLDVKRIINEPTAAALAYGMDKGKGDHTVIVYDLGGGTFDVSVIEIAEVDGEHQFEVLATNGDTFLGGEDFDMRLIDYLVDEFKKESGMDLKNDPLALQRLKEAAEKAKIELSSAQSTDVNLPYITADATGPKHLNVKISRAKLESLVEDLVNRTIEPCRIALKDAGIDASKIDDVILVGGQTRMPMVQKAVADFFGKEARKDVNPDEAVAMGAAIQGAVLAGDVKDVLLLDVSPLTLGIETMGGVMTALIEKNTTIPTKKSQVFSTADDNQGAVTIHVLQGERKQASQNKSLGKFDLADIPPAPRGVPQIEVTFDIDANGILHVGAKDKATGKAQSIVIKANSGLSDEEIEKMVRDAEANAEEDRKFEELAAARNQGDALVHSTRKMVNEAGDKVTAEEKTAIEAAVVALEAAVKGDDKAAIDAKVEELSKVSAPVAQKMYAEQAEQPQGGAQQQAEPEAKHDDVVDAEFEEVKDNNKQ</sequence>
<dbReference type="Pfam" id="PF00012">
    <property type="entry name" value="HSP70"/>
    <property type="match status" value="1"/>
</dbReference>
<dbReference type="Proteomes" id="UP001424532">
    <property type="component" value="Unassembled WGS sequence"/>
</dbReference>
<evidence type="ECO:0000256" key="3">
    <source>
        <dbReference type="ARBA" id="ARBA00022553"/>
    </source>
</evidence>
<dbReference type="PROSITE" id="PS01036">
    <property type="entry name" value="HSP70_3"/>
    <property type="match status" value="1"/>
</dbReference>
<reference evidence="10 11" key="1">
    <citation type="submission" date="2024-05" db="EMBL/GenBank/DDBJ databases">
        <title>Sequence of Lycoming College course isolates.</title>
        <authorList>
            <person name="Reigle C.A."/>
            <person name="Newman J.D."/>
        </authorList>
    </citation>
    <scope>NUCLEOTIDE SEQUENCE [LARGE SCALE GENOMIC DNA]</scope>
    <source>
        <strain evidence="10 11">CAR-09</strain>
    </source>
</reference>
<feature type="compositionally biased region" description="Low complexity" evidence="9">
    <location>
        <begin position="604"/>
        <end position="619"/>
    </location>
</feature>
<keyword evidence="3 7" id="KW-0597">Phosphoprotein</keyword>
<evidence type="ECO:0000313" key="10">
    <source>
        <dbReference type="EMBL" id="MEN8640804.1"/>
    </source>
</evidence>
<dbReference type="Gene3D" id="3.90.640.10">
    <property type="entry name" value="Actin, Chain A, domain 4"/>
    <property type="match status" value="1"/>
</dbReference>
<evidence type="ECO:0000256" key="1">
    <source>
        <dbReference type="ARBA" id="ARBA00007381"/>
    </source>
</evidence>
<proteinExistence type="evidence at transcript level"/>
<evidence type="ECO:0000256" key="4">
    <source>
        <dbReference type="ARBA" id="ARBA00022741"/>
    </source>
</evidence>
<feature type="modified residue" description="Phosphothreonine; by autocatalysis" evidence="7">
    <location>
        <position position="199"/>
    </location>
</feature>
<keyword evidence="6 7" id="KW-0346">Stress response</keyword>
<dbReference type="SUPFAM" id="SSF53067">
    <property type="entry name" value="Actin-like ATPase domain"/>
    <property type="match status" value="2"/>
</dbReference>
<dbReference type="Gene3D" id="2.60.34.10">
    <property type="entry name" value="Substrate Binding Domain Of DNAk, Chain A, domain 1"/>
    <property type="match status" value="1"/>
</dbReference>
<dbReference type="SUPFAM" id="SSF100920">
    <property type="entry name" value="Heat shock protein 70kD (HSP70), peptide-binding domain"/>
    <property type="match status" value="1"/>
</dbReference>
<evidence type="ECO:0000256" key="2">
    <source>
        <dbReference type="ARBA" id="ARBA00014415"/>
    </source>
</evidence>
<keyword evidence="4 7" id="KW-0547">Nucleotide-binding</keyword>
<dbReference type="PROSITE" id="PS00329">
    <property type="entry name" value="HSP70_2"/>
    <property type="match status" value="1"/>
</dbReference>
<dbReference type="NCBIfam" id="NF001413">
    <property type="entry name" value="PRK00290.1"/>
    <property type="match status" value="1"/>
</dbReference>
<dbReference type="RefSeq" id="WP_110995197.1">
    <property type="nucleotide sequence ID" value="NZ_JAOCDS010000035.1"/>
</dbReference>
<gene>
    <name evidence="7 10" type="primary">dnaK</name>
    <name evidence="10" type="ORF">ABFE88_14230</name>
</gene>
<organism evidence="10 11">
    <name type="scientific">Pseudomonas sichuanensis</name>
    <dbReference type="NCBI Taxonomy" id="2213015"/>
    <lineage>
        <taxon>Bacteria</taxon>
        <taxon>Pseudomonadati</taxon>
        <taxon>Pseudomonadota</taxon>
        <taxon>Gammaproteobacteria</taxon>
        <taxon>Pseudomonadales</taxon>
        <taxon>Pseudomonadaceae</taxon>
        <taxon>Pseudomonas</taxon>
    </lineage>
</organism>
<evidence type="ECO:0000256" key="5">
    <source>
        <dbReference type="ARBA" id="ARBA00022840"/>
    </source>
</evidence>
<dbReference type="InterPro" id="IPR012725">
    <property type="entry name" value="Chaperone_DnaK"/>
</dbReference>
<feature type="region of interest" description="Disordered" evidence="9">
    <location>
        <begin position="602"/>
        <end position="641"/>
    </location>
</feature>
<dbReference type="PRINTS" id="PR00301">
    <property type="entry name" value="HEATSHOCK70"/>
</dbReference>
<protein>
    <recommendedName>
        <fullName evidence="2 7">Chaperone protein DnaK</fullName>
    </recommendedName>
    <alternativeName>
        <fullName evidence="7">HSP70</fullName>
    </alternativeName>
    <alternativeName>
        <fullName evidence="7">Heat shock 70 kDa protein</fullName>
    </alternativeName>
    <alternativeName>
        <fullName evidence="7">Heat shock protein 70</fullName>
    </alternativeName>
</protein>
<dbReference type="NCBIfam" id="TIGR02350">
    <property type="entry name" value="prok_dnaK"/>
    <property type="match status" value="1"/>
</dbReference>
<evidence type="ECO:0000313" key="11">
    <source>
        <dbReference type="Proteomes" id="UP001424532"/>
    </source>
</evidence>
<dbReference type="Gene3D" id="1.20.1270.10">
    <property type="match status" value="1"/>
</dbReference>
<keyword evidence="7" id="KW-0143">Chaperone</keyword>
<keyword evidence="11" id="KW-1185">Reference proteome</keyword>
<dbReference type="InterPro" id="IPR013126">
    <property type="entry name" value="Hsp_70_fam"/>
</dbReference>
<dbReference type="Gene3D" id="3.30.420.40">
    <property type="match status" value="2"/>
</dbReference>
<dbReference type="InterPro" id="IPR043129">
    <property type="entry name" value="ATPase_NBD"/>
</dbReference>
<dbReference type="PROSITE" id="PS00297">
    <property type="entry name" value="HSP70_1"/>
    <property type="match status" value="1"/>
</dbReference>
<dbReference type="CDD" id="cd10234">
    <property type="entry name" value="ASKHA_NBD_HSP70_DnaK-like"/>
    <property type="match status" value="1"/>
</dbReference>
<evidence type="ECO:0000256" key="7">
    <source>
        <dbReference type="HAMAP-Rule" id="MF_00332"/>
    </source>
</evidence>
<dbReference type="InterPro" id="IPR029048">
    <property type="entry name" value="HSP70_C_sf"/>
</dbReference>
<comment type="induction">
    <text evidence="7">By stress conditions e.g. heat shock.</text>
</comment>
<evidence type="ECO:0000256" key="8">
    <source>
        <dbReference type="RuleBase" id="RU003322"/>
    </source>
</evidence>
<dbReference type="EMBL" id="JBDLYL010000013">
    <property type="protein sequence ID" value="MEN8640804.1"/>
    <property type="molecule type" value="Genomic_DNA"/>
</dbReference>
<dbReference type="HAMAP" id="MF_00332">
    <property type="entry name" value="DnaK"/>
    <property type="match status" value="1"/>
</dbReference>
<name>A0ABV0DGK1_9PSED</name>
<evidence type="ECO:0000256" key="9">
    <source>
        <dbReference type="SAM" id="MobiDB-lite"/>
    </source>
</evidence>
<comment type="function">
    <text evidence="7">Acts as a chaperone.</text>
</comment>
<keyword evidence="5 7" id="KW-0067">ATP-binding</keyword>
<comment type="caution">
    <text evidence="10">The sequence shown here is derived from an EMBL/GenBank/DDBJ whole genome shotgun (WGS) entry which is preliminary data.</text>
</comment>
<dbReference type="SUPFAM" id="SSF100934">
    <property type="entry name" value="Heat shock protein 70kD (HSP70), C-terminal subdomain"/>
    <property type="match status" value="1"/>
</dbReference>
<dbReference type="NCBIfam" id="NF003520">
    <property type="entry name" value="PRK05183.1"/>
    <property type="match status" value="1"/>
</dbReference>
<comment type="similarity">
    <text evidence="1 7 8">Belongs to the heat shock protein 70 family.</text>
</comment>
<dbReference type="PANTHER" id="PTHR19375">
    <property type="entry name" value="HEAT SHOCK PROTEIN 70KDA"/>
    <property type="match status" value="1"/>
</dbReference>
<feature type="compositionally biased region" description="Basic and acidic residues" evidence="9">
    <location>
        <begin position="620"/>
        <end position="641"/>
    </location>
</feature>
<dbReference type="InterPro" id="IPR018181">
    <property type="entry name" value="Heat_shock_70_CS"/>
</dbReference>
<accession>A0ABV0DGK1</accession>
<evidence type="ECO:0000256" key="6">
    <source>
        <dbReference type="ARBA" id="ARBA00023016"/>
    </source>
</evidence>